<gene>
    <name evidence="1" type="ORF">SAMN02745114_00327</name>
</gene>
<sequence>MKKGKKPSYENNDLGNTKEIIDLRKFFHPEVVQLDDNGSYTGITKETYYDGVLEEPIQDADDL</sequence>
<dbReference type="Proteomes" id="UP000190657">
    <property type="component" value="Unassembled WGS sequence"/>
</dbReference>
<dbReference type="STRING" id="290054.SAMN02745114_00327"/>
<reference evidence="1 2" key="1">
    <citation type="submission" date="2017-02" db="EMBL/GenBank/DDBJ databases">
        <authorList>
            <person name="Peterson S.W."/>
        </authorList>
    </citation>
    <scope>NUCLEOTIDE SEQUENCE [LARGE SCALE GENOMIC DNA]</scope>
    <source>
        <strain evidence="1 2">ATCC 51222</strain>
    </source>
</reference>
<organism evidence="1 2">
    <name type="scientific">Eubacterium coprostanoligenes</name>
    <dbReference type="NCBI Taxonomy" id="290054"/>
    <lineage>
        <taxon>Bacteria</taxon>
        <taxon>Bacillati</taxon>
        <taxon>Bacillota</taxon>
        <taxon>Clostridia</taxon>
        <taxon>Eubacteriales</taxon>
        <taxon>Eubacteriaceae</taxon>
        <taxon>Eubacterium</taxon>
    </lineage>
</organism>
<dbReference type="AlphaFoldDB" id="A0A1T4K853"/>
<dbReference type="EMBL" id="FUWW01000003">
    <property type="protein sequence ID" value="SJZ38589.1"/>
    <property type="molecule type" value="Genomic_DNA"/>
</dbReference>
<proteinExistence type="predicted"/>
<evidence type="ECO:0000313" key="2">
    <source>
        <dbReference type="Proteomes" id="UP000190657"/>
    </source>
</evidence>
<evidence type="ECO:0000313" key="1">
    <source>
        <dbReference type="EMBL" id="SJZ38589.1"/>
    </source>
</evidence>
<dbReference type="RefSeq" id="WP_078767833.1">
    <property type="nucleotide sequence ID" value="NZ_FUWW01000003.1"/>
</dbReference>
<name>A0A1T4K853_9FIRM</name>
<accession>A0A1T4K853</accession>
<protein>
    <submittedName>
        <fullName evidence="1">Uncharacterized protein</fullName>
    </submittedName>
</protein>
<keyword evidence="2" id="KW-1185">Reference proteome</keyword>